<dbReference type="GeneID" id="4395519"/>
<dbReference type="VEuPathDB" id="FungiDB:CHGG_09231"/>
<gene>
    <name evidence="2" type="ORF">CHGG_09231</name>
</gene>
<dbReference type="eggNOG" id="KOG1911">
    <property type="taxonomic scope" value="Eukaryota"/>
</dbReference>
<dbReference type="OrthoDB" id="433924at2759"/>
<evidence type="ECO:0000256" key="1">
    <source>
        <dbReference type="SAM" id="MobiDB-lite"/>
    </source>
</evidence>
<feature type="compositionally biased region" description="Basic and acidic residues" evidence="1">
    <location>
        <begin position="171"/>
        <end position="187"/>
    </location>
</feature>
<feature type="compositionally biased region" description="Acidic residues" evidence="1">
    <location>
        <begin position="68"/>
        <end position="77"/>
    </location>
</feature>
<accession>Q2GS23</accession>
<evidence type="ECO:0000313" key="2">
    <source>
        <dbReference type="EMBL" id="EAQ85217.1"/>
    </source>
</evidence>
<keyword evidence="3" id="KW-1185">Reference proteome</keyword>
<feature type="compositionally biased region" description="Basic and acidic residues" evidence="1">
    <location>
        <begin position="115"/>
        <end position="126"/>
    </location>
</feature>
<dbReference type="RefSeq" id="XP_001227158.1">
    <property type="nucleotide sequence ID" value="XM_001227157.1"/>
</dbReference>
<reference evidence="3" key="1">
    <citation type="journal article" date="2015" name="Genome Announc.">
        <title>Draft genome sequence of the cellulolytic fungus Chaetomium globosum.</title>
        <authorList>
            <person name="Cuomo C.A."/>
            <person name="Untereiner W.A."/>
            <person name="Ma L.-J."/>
            <person name="Grabherr M."/>
            <person name="Birren B.W."/>
        </authorList>
    </citation>
    <scope>NUCLEOTIDE SEQUENCE [LARGE SCALE GENOMIC DNA]</scope>
    <source>
        <strain evidence="3">ATCC 6205 / CBS 148.51 / DSM 1962 / NBRC 6347 / NRRL 1970</strain>
    </source>
</reference>
<feature type="region of interest" description="Disordered" evidence="1">
    <location>
        <begin position="115"/>
        <end position="187"/>
    </location>
</feature>
<dbReference type="HOGENOM" id="CLU_1447516_0_0_1"/>
<feature type="compositionally biased region" description="Acidic residues" evidence="1">
    <location>
        <begin position="86"/>
        <end position="103"/>
    </location>
</feature>
<dbReference type="InParanoid" id="Q2GS23"/>
<sequence>MAGYLDRTITRRTLVLLAPEYYRRLKPKPSFVAMPPAFSDDEGSDVGVDQSLAKKSSRARNPAKYEDEVPEDDDAASMDEKNGAPEGDDEEGDDDDEELDEEVYVVENIMSHMIDKSIGGRDKLYEDSANALKTKKRGRPSSSTPQASGKRSRRTRDHPADGEPPLSAKAAHMETTSRELGRTHRSS</sequence>
<dbReference type="STRING" id="306901.Q2GS23"/>
<dbReference type="Proteomes" id="UP000001056">
    <property type="component" value="Unassembled WGS sequence"/>
</dbReference>
<evidence type="ECO:0000313" key="3">
    <source>
        <dbReference type="Proteomes" id="UP000001056"/>
    </source>
</evidence>
<proteinExistence type="predicted"/>
<protein>
    <submittedName>
        <fullName evidence="2">Uncharacterized protein</fullName>
    </submittedName>
</protein>
<dbReference type="AlphaFoldDB" id="Q2GS23"/>
<feature type="compositionally biased region" description="Polar residues" evidence="1">
    <location>
        <begin position="140"/>
        <end position="149"/>
    </location>
</feature>
<organism evidence="2 3">
    <name type="scientific">Chaetomium globosum (strain ATCC 6205 / CBS 148.51 / DSM 1962 / NBRC 6347 / NRRL 1970)</name>
    <name type="common">Soil fungus</name>
    <dbReference type="NCBI Taxonomy" id="306901"/>
    <lineage>
        <taxon>Eukaryota</taxon>
        <taxon>Fungi</taxon>
        <taxon>Dikarya</taxon>
        <taxon>Ascomycota</taxon>
        <taxon>Pezizomycotina</taxon>
        <taxon>Sordariomycetes</taxon>
        <taxon>Sordariomycetidae</taxon>
        <taxon>Sordariales</taxon>
        <taxon>Chaetomiaceae</taxon>
        <taxon>Chaetomium</taxon>
    </lineage>
</organism>
<dbReference type="EMBL" id="CH408034">
    <property type="protein sequence ID" value="EAQ85217.1"/>
    <property type="molecule type" value="Genomic_DNA"/>
</dbReference>
<name>Q2GS23_CHAGB</name>
<feature type="region of interest" description="Disordered" evidence="1">
    <location>
        <begin position="29"/>
        <end position="103"/>
    </location>
</feature>